<dbReference type="InterPro" id="IPR013783">
    <property type="entry name" value="Ig-like_fold"/>
</dbReference>
<comment type="caution">
    <text evidence="2">The sequence shown here is derived from an EMBL/GenBank/DDBJ whole genome shotgun (WGS) entry which is preliminary data.</text>
</comment>
<evidence type="ECO:0000313" key="2">
    <source>
        <dbReference type="EMBL" id="MCL6683850.1"/>
    </source>
</evidence>
<keyword evidence="1" id="KW-0732">Signal</keyword>
<gene>
    <name evidence="2" type="ORF">LZ536_08040</name>
</gene>
<reference evidence="2" key="1">
    <citation type="submission" date="2022-05" db="EMBL/GenBank/DDBJ databases">
        <authorList>
            <person name="Jo J.-H."/>
            <person name="Im W.-T."/>
        </authorList>
    </citation>
    <scope>NUCLEOTIDE SEQUENCE</scope>
    <source>
        <strain evidence="2">SE158</strain>
    </source>
</reference>
<sequence>MGRIRDWGRTALTFMALASAGAIGASTPNLSGWAAEPDDQFLLDVSIRQQRLGDGVRAYPTPEGTCIILGDFLTTLDVPMHIDLDSKTAKGWAFKEANRISIDRAAGKVQFGTLSETLPAGAIRDVPEGWCADTNALSRWFGIKVVPRTGGSVLLLESQAKLPVEEAIARRKRAASIKKNASLELSSLPQVKLPYRLWRAPALDFVVSGGVTYRASTGTEIDRRAAVYAAGEIATLSYTAQVGSDDKGEPQVFRFRAFRSDPDGGLLGPLNATHFEVGDVTGHDDKLLGPGINGRGVAVTNQPLFQPAAFDRTRFEGDLPAGWEAEIYRNGQLLGFAEAGDDERYHFDDVQLVYGDNQVDIVLYGPQGQIRTRTENVNVGQDNVPKGETWYWAGVNQPGKDIINFQDVTDDPNRPNLQATVAVAHGIDAKTSVALLVQAVMLDDENLTYVEGSVRRSVGRALVEVSAARDTKGGTAARAQVLTKLGDVALSAEAIATNNFRYEGDRRESVHEARLSADAPIKIGRASIPAHADVRYTEKADGTSYLEAAGRLSTHINRFNLSGEVHYLRNYASTDSGPDPPGELETSLIGSGRVGPVRLRGTATWEFQPQSRFKNAEGSAYWSASQNADFEAGVSYDALTRVARARLTHIRRFDTMALSVTGEAASDGALALGFNLNFSLDPSHGFGLSRQTLANAGAVKARVYRDLNDNGRRDLDEPLEKGALITTGSRLAEHGTDAHGEVMVAGLSNYVPVAVGIDTSSLSDPMLAPRQALQVVTPRPGIAAEVDIPLVGAGDIEGAIVRDGGDGFEGLDVELLDASGKVVATARTDFDGFFLFERVAYGHYGVRIAAESARVAKVAQALSASADITSARPVVRMGAIRVVPAQQIASADMVKESSNTTLH</sequence>
<proteinExistence type="predicted"/>
<protein>
    <submittedName>
        <fullName evidence="2">Carboxypeptidase regulatory-like domain-containing protein</fullName>
    </submittedName>
</protein>
<evidence type="ECO:0000313" key="3">
    <source>
        <dbReference type="Proteomes" id="UP001165363"/>
    </source>
</evidence>
<dbReference type="SUPFAM" id="SSF49478">
    <property type="entry name" value="Cna protein B-type domain"/>
    <property type="match status" value="1"/>
</dbReference>
<feature type="signal peptide" evidence="1">
    <location>
        <begin position="1"/>
        <end position="24"/>
    </location>
</feature>
<name>A0ABT0RMV2_9SPHN</name>
<dbReference type="Gene3D" id="2.60.40.10">
    <property type="entry name" value="Immunoglobulins"/>
    <property type="match status" value="1"/>
</dbReference>
<feature type="chain" id="PRO_5046270087" evidence="1">
    <location>
        <begin position="25"/>
        <end position="903"/>
    </location>
</feature>
<accession>A0ABT0RMV2</accession>
<dbReference type="EMBL" id="JAMGBD010000001">
    <property type="protein sequence ID" value="MCL6683850.1"/>
    <property type="molecule type" value="Genomic_DNA"/>
</dbReference>
<organism evidence="2 3">
    <name type="scientific">Sphingomonas alba</name>
    <dbReference type="NCBI Taxonomy" id="2908208"/>
    <lineage>
        <taxon>Bacteria</taxon>
        <taxon>Pseudomonadati</taxon>
        <taxon>Pseudomonadota</taxon>
        <taxon>Alphaproteobacteria</taxon>
        <taxon>Sphingomonadales</taxon>
        <taxon>Sphingomonadaceae</taxon>
        <taxon>Sphingomonas</taxon>
    </lineage>
</organism>
<dbReference type="RefSeq" id="WP_249847921.1">
    <property type="nucleotide sequence ID" value="NZ_JAMGBD010000001.1"/>
</dbReference>
<dbReference type="Proteomes" id="UP001165363">
    <property type="component" value="Unassembled WGS sequence"/>
</dbReference>
<keyword evidence="3" id="KW-1185">Reference proteome</keyword>
<evidence type="ECO:0000256" key="1">
    <source>
        <dbReference type="SAM" id="SignalP"/>
    </source>
</evidence>